<dbReference type="AlphaFoldDB" id="W1ISH6"/>
<sequence>MIMTGLEFMALLNPNTERNIESLFSDVVFPIERPFSDFDRSHSKSITQKQSTNALERINSLMNVVKAKINESKAVIDIISFGSDEEIQAMDIPSLSSRELISMANEVDNGISRLLYVFFRADLDPVWQPHLLTLKQMKRATINTFIEYKRLTLDVAMLIKQYEDVEYCDDEIGFSQEEAEFFKKSIENNHIRFNLEPSKWTNA</sequence>
<comment type="caution">
    <text evidence="1">The sequence shown here is derived from an EMBL/GenBank/DDBJ whole genome shotgun (WGS) entry which is preliminary data.</text>
</comment>
<dbReference type="EMBL" id="CBXF010000035">
    <property type="protein sequence ID" value="CDL81412.1"/>
    <property type="molecule type" value="Genomic_DNA"/>
</dbReference>
<evidence type="ECO:0000313" key="1">
    <source>
        <dbReference type="EMBL" id="CDL81412.1"/>
    </source>
</evidence>
<reference evidence="1" key="1">
    <citation type="submission" date="2013-11" db="EMBL/GenBank/DDBJ databases">
        <title>Draft genome sequence and annotation of the entomopathogenic bacteria, Xenorhabdus cabanillasi strain JM26 and Xenorhabdus szentirmai strain DSM 16338.</title>
        <authorList>
            <person name="Gualtieri M."/>
            <person name="Ogier J.C."/>
            <person name="Pages S."/>
            <person name="Givaudan A."/>
            <person name="Gaudriault S."/>
        </authorList>
    </citation>
    <scope>NUCLEOTIDE SEQUENCE [LARGE SCALE GENOMIC DNA]</scope>
    <source>
        <strain evidence="1">DSM 16338</strain>
    </source>
</reference>
<accession>W1ISH6</accession>
<organism evidence="1 2">
    <name type="scientific">Xenorhabdus szentirmaii DSM 16338</name>
    <dbReference type="NCBI Taxonomy" id="1427518"/>
    <lineage>
        <taxon>Bacteria</taxon>
        <taxon>Pseudomonadati</taxon>
        <taxon>Pseudomonadota</taxon>
        <taxon>Gammaproteobacteria</taxon>
        <taxon>Enterobacterales</taxon>
        <taxon>Morganellaceae</taxon>
        <taxon>Xenorhabdus</taxon>
    </lineage>
</organism>
<evidence type="ECO:0000313" key="2">
    <source>
        <dbReference type="Proteomes" id="UP000019202"/>
    </source>
</evidence>
<keyword evidence="2" id="KW-1185">Reference proteome</keyword>
<gene>
    <name evidence="1" type="ORF">XSR1_130018</name>
</gene>
<proteinExistence type="predicted"/>
<protein>
    <submittedName>
        <fullName evidence="1">Uncharacterized protein</fullName>
    </submittedName>
</protein>
<dbReference type="Proteomes" id="UP000019202">
    <property type="component" value="Unassembled WGS sequence"/>
</dbReference>
<dbReference type="STRING" id="1427518.XSR1_130018"/>
<name>W1ISH6_9GAMM</name>